<dbReference type="AlphaFoldDB" id="A0A1L9QS29"/>
<accession>A0A1L9QS29</accession>
<evidence type="ECO:0000259" key="1">
    <source>
        <dbReference type="Pfam" id="PF00535"/>
    </source>
</evidence>
<dbReference type="SUPFAM" id="SSF53448">
    <property type="entry name" value="Nucleotide-diphospho-sugar transferases"/>
    <property type="match status" value="1"/>
</dbReference>
<dbReference type="STRING" id="1925591.BI308_11350"/>
<dbReference type="EMBL" id="MLAW01000017">
    <property type="protein sequence ID" value="OJJ25387.1"/>
    <property type="molecule type" value="Genomic_DNA"/>
</dbReference>
<evidence type="ECO:0000313" key="3">
    <source>
        <dbReference type="Proteomes" id="UP000183940"/>
    </source>
</evidence>
<protein>
    <recommendedName>
        <fullName evidence="1">Glycosyltransferase 2-like domain-containing protein</fullName>
    </recommendedName>
</protein>
<reference evidence="2" key="1">
    <citation type="submission" date="2016-10" db="EMBL/GenBank/DDBJ databases">
        <title>CRISPR-Cas defence system in Roseofilum reptotaenium: evidence of a bacteriophage-cyanobacterium arms race in the coral black band disease.</title>
        <authorList>
            <person name="Buerger P."/>
            <person name="Wood-Charlson E.M."/>
            <person name="Weynberg K.D."/>
            <person name="Willis B."/>
            <person name="Van Oppen M.J."/>
        </authorList>
    </citation>
    <scope>NUCLEOTIDE SEQUENCE [LARGE SCALE GENOMIC DNA]</scope>
    <source>
        <strain evidence="2">AO1-A</strain>
    </source>
</reference>
<keyword evidence="3" id="KW-1185">Reference proteome</keyword>
<dbReference type="Gene3D" id="3.90.550.10">
    <property type="entry name" value="Spore Coat Polysaccharide Biosynthesis Protein SpsA, Chain A"/>
    <property type="match status" value="1"/>
</dbReference>
<dbReference type="Proteomes" id="UP000183940">
    <property type="component" value="Unassembled WGS sequence"/>
</dbReference>
<evidence type="ECO:0000313" key="2">
    <source>
        <dbReference type="EMBL" id="OJJ25387.1"/>
    </source>
</evidence>
<comment type="caution">
    <text evidence="2">The sequence shown here is derived from an EMBL/GenBank/DDBJ whole genome shotgun (WGS) entry which is preliminary data.</text>
</comment>
<dbReference type="PANTHER" id="PTHR43685">
    <property type="entry name" value="GLYCOSYLTRANSFERASE"/>
    <property type="match status" value="1"/>
</dbReference>
<name>A0A1L9QS29_9CYAN</name>
<dbReference type="Pfam" id="PF00535">
    <property type="entry name" value="Glycos_transf_2"/>
    <property type="match status" value="1"/>
</dbReference>
<dbReference type="CDD" id="cd04196">
    <property type="entry name" value="GT_2_like_d"/>
    <property type="match status" value="1"/>
</dbReference>
<sequence>MGKIGIILATYNPNMEYLRKQIESLREQTWQDWMCHVVDDRSSEACQSQIQATIAGDRRFHFHSYSENVGSYHNFERGLELCVGDQRLEAIACCDQDDIWLPDKLERQWHALESQSALLVHSDLELIDAQDDTCHPSAWEFEQRSPQNLTPQLLLLRNTLTGCTMMFRPQLLSLVLPFPSRKGGDWYHDWWIALIASHQGKIAHISTPLVRYRIHDTNTVGVVENAGTLSQEVMTGLQKAEKLRGRSYITHCNLNHAVCDRLNLNPQEVENNPFGDRPLNFGWPILELGWRSWQAGYGSQGIALRVFVHKCRKDVKRLLSRSGPSLPNNSQ</sequence>
<gene>
    <name evidence="2" type="ORF">BI308_11350</name>
</gene>
<proteinExistence type="predicted"/>
<feature type="domain" description="Glycosyltransferase 2-like" evidence="1">
    <location>
        <begin position="6"/>
        <end position="148"/>
    </location>
</feature>
<dbReference type="PANTHER" id="PTHR43685:SF2">
    <property type="entry name" value="GLYCOSYLTRANSFERASE 2-LIKE DOMAIN-CONTAINING PROTEIN"/>
    <property type="match status" value="1"/>
</dbReference>
<dbReference type="InterPro" id="IPR050834">
    <property type="entry name" value="Glycosyltransf_2"/>
</dbReference>
<dbReference type="InterPro" id="IPR001173">
    <property type="entry name" value="Glyco_trans_2-like"/>
</dbReference>
<dbReference type="InterPro" id="IPR029044">
    <property type="entry name" value="Nucleotide-diphossugar_trans"/>
</dbReference>
<organism evidence="2 3">
    <name type="scientific">Roseofilum reptotaenium AO1-A</name>
    <dbReference type="NCBI Taxonomy" id="1925591"/>
    <lineage>
        <taxon>Bacteria</taxon>
        <taxon>Bacillati</taxon>
        <taxon>Cyanobacteriota</taxon>
        <taxon>Cyanophyceae</taxon>
        <taxon>Desertifilales</taxon>
        <taxon>Desertifilaceae</taxon>
        <taxon>Roseofilum</taxon>
    </lineage>
</organism>